<dbReference type="GO" id="GO:0006888">
    <property type="term" value="P:endoplasmic reticulum to Golgi vesicle-mediated transport"/>
    <property type="evidence" value="ECO:0007669"/>
    <property type="project" value="TreeGrafter"/>
</dbReference>
<dbReference type="GO" id="GO:0006890">
    <property type="term" value="P:retrograde vesicle-mediated transport, Golgi to endoplasmic reticulum"/>
    <property type="evidence" value="ECO:0007669"/>
    <property type="project" value="TreeGrafter"/>
</dbReference>
<dbReference type="SMART" id="SM00320">
    <property type="entry name" value="WD40"/>
    <property type="match status" value="3"/>
</dbReference>
<dbReference type="Proteomes" id="UP000324800">
    <property type="component" value="Unassembled WGS sequence"/>
</dbReference>
<evidence type="ECO:0000256" key="4">
    <source>
        <dbReference type="SAM" id="MobiDB-lite"/>
    </source>
</evidence>
<feature type="compositionally biased region" description="Gly residues" evidence="4">
    <location>
        <begin position="307"/>
        <end position="316"/>
    </location>
</feature>
<name>A0A5J4V6H3_9EUKA</name>
<reference evidence="5 6" key="1">
    <citation type="submission" date="2019-03" db="EMBL/GenBank/DDBJ databases">
        <title>Single cell metagenomics reveals metabolic interactions within the superorganism composed of flagellate Streblomastix strix and complex community of Bacteroidetes bacteria on its surface.</title>
        <authorList>
            <person name="Treitli S.C."/>
            <person name="Kolisko M."/>
            <person name="Husnik F."/>
            <person name="Keeling P."/>
            <person name="Hampl V."/>
        </authorList>
    </citation>
    <scope>NUCLEOTIDE SEQUENCE [LARGE SCALE GENOMIC DNA]</scope>
    <source>
        <strain evidence="5">ST1C</strain>
    </source>
</reference>
<dbReference type="GO" id="GO:0030126">
    <property type="term" value="C:COPI vesicle coat"/>
    <property type="evidence" value="ECO:0007669"/>
    <property type="project" value="TreeGrafter"/>
</dbReference>
<feature type="region of interest" description="Disordered" evidence="4">
    <location>
        <begin position="305"/>
        <end position="334"/>
    </location>
</feature>
<dbReference type="AlphaFoldDB" id="A0A5J4V6H3"/>
<dbReference type="InterPro" id="IPR001680">
    <property type="entry name" value="WD40_rpt"/>
</dbReference>
<dbReference type="Gene3D" id="2.130.10.10">
    <property type="entry name" value="YVTN repeat-like/Quinoprotein amine dehydrogenase"/>
    <property type="match status" value="1"/>
</dbReference>
<gene>
    <name evidence="5" type="ORF">EZS28_026380</name>
</gene>
<sequence length="368" mass="41894">ASGALDRTVRIWDIHELDKAPTLLNAALSLVDVPALSELADQGTLLIEIAEHQREVDYVEWSMDGQYLLSTSDDQTIRVYKVENNGRFVLSCCKLIGHTHNICSATFFTNNIIISCSEDKSIRLFDIQKHKQGQYQVINNVQSQQGGNQSYIYPPPAPSQTPQVNQMYQYRSTTNRFWCIAKHKRFPHLLAAGHDQGMIVFKLFRERPPYEIEYGSNFMVIARRECDFNIAQNGGSFLIGNLDNKIVKGRDKQKGKNKNEYNIQEYSEEVDDEDQWIWQGDGVMQGSLSQLQQKGNSQQQNYQLSRGGLGRRGGGYEVYSRPETQQNKGKGSAQQFIPGKQGWNILEKGQWSLKQSGKKAVDVAWYII</sequence>
<organism evidence="5 6">
    <name type="scientific">Streblomastix strix</name>
    <dbReference type="NCBI Taxonomy" id="222440"/>
    <lineage>
        <taxon>Eukaryota</taxon>
        <taxon>Metamonada</taxon>
        <taxon>Preaxostyla</taxon>
        <taxon>Oxymonadida</taxon>
        <taxon>Streblomastigidae</taxon>
        <taxon>Streblomastix</taxon>
    </lineage>
</organism>
<feature type="repeat" description="WD" evidence="3">
    <location>
        <begin position="1"/>
        <end position="22"/>
    </location>
</feature>
<evidence type="ECO:0000256" key="3">
    <source>
        <dbReference type="PROSITE-ProRule" id="PRU00221"/>
    </source>
</evidence>
<dbReference type="PANTHER" id="PTHR19876:SF1">
    <property type="entry name" value="COATOMER SUBUNIT ALPHA"/>
    <property type="match status" value="1"/>
</dbReference>
<dbReference type="PROSITE" id="PS50294">
    <property type="entry name" value="WD_REPEATS_REGION"/>
    <property type="match status" value="2"/>
</dbReference>
<dbReference type="GO" id="GO:0006891">
    <property type="term" value="P:intra-Golgi vesicle-mediated transport"/>
    <property type="evidence" value="ECO:0007669"/>
    <property type="project" value="TreeGrafter"/>
</dbReference>
<dbReference type="EMBL" id="SNRW01009378">
    <property type="protein sequence ID" value="KAA6378093.1"/>
    <property type="molecule type" value="Genomic_DNA"/>
</dbReference>
<evidence type="ECO:0000313" key="6">
    <source>
        <dbReference type="Proteomes" id="UP000324800"/>
    </source>
</evidence>
<dbReference type="PROSITE" id="PS50082">
    <property type="entry name" value="WD_REPEATS_2"/>
    <property type="match status" value="3"/>
</dbReference>
<dbReference type="Pfam" id="PF00400">
    <property type="entry name" value="WD40"/>
    <property type="match status" value="2"/>
</dbReference>
<protein>
    <submittedName>
        <fullName evidence="5">Uncharacterized protein</fullName>
    </submittedName>
</protein>
<dbReference type="InterPro" id="IPR036322">
    <property type="entry name" value="WD40_repeat_dom_sf"/>
</dbReference>
<evidence type="ECO:0000256" key="1">
    <source>
        <dbReference type="ARBA" id="ARBA00022574"/>
    </source>
</evidence>
<dbReference type="SUPFAM" id="SSF50978">
    <property type="entry name" value="WD40 repeat-like"/>
    <property type="match status" value="1"/>
</dbReference>
<dbReference type="InterPro" id="IPR050844">
    <property type="entry name" value="Coatomer_complex_subunit"/>
</dbReference>
<dbReference type="PANTHER" id="PTHR19876">
    <property type="entry name" value="COATOMER"/>
    <property type="match status" value="1"/>
</dbReference>
<dbReference type="InterPro" id="IPR015943">
    <property type="entry name" value="WD40/YVTN_repeat-like_dom_sf"/>
</dbReference>
<dbReference type="GO" id="GO:0006886">
    <property type="term" value="P:intracellular protein transport"/>
    <property type="evidence" value="ECO:0007669"/>
    <property type="project" value="TreeGrafter"/>
</dbReference>
<dbReference type="OrthoDB" id="2965236at2759"/>
<comment type="caution">
    <text evidence="5">The sequence shown here is derived from an EMBL/GenBank/DDBJ whole genome shotgun (WGS) entry which is preliminary data.</text>
</comment>
<feature type="repeat" description="WD" evidence="3">
    <location>
        <begin position="49"/>
        <end position="90"/>
    </location>
</feature>
<evidence type="ECO:0000256" key="2">
    <source>
        <dbReference type="ARBA" id="ARBA00022737"/>
    </source>
</evidence>
<accession>A0A5J4V6H3</accession>
<evidence type="ECO:0000313" key="5">
    <source>
        <dbReference type="EMBL" id="KAA6378093.1"/>
    </source>
</evidence>
<proteinExistence type="predicted"/>
<feature type="repeat" description="WD" evidence="3">
    <location>
        <begin position="95"/>
        <end position="135"/>
    </location>
</feature>
<keyword evidence="1 3" id="KW-0853">WD repeat</keyword>
<feature type="compositionally biased region" description="Polar residues" evidence="4">
    <location>
        <begin position="322"/>
        <end position="334"/>
    </location>
</feature>
<feature type="non-terminal residue" evidence="5">
    <location>
        <position position="1"/>
    </location>
</feature>
<keyword evidence="2" id="KW-0677">Repeat</keyword>